<dbReference type="AlphaFoldDB" id="A0A1N6ERF5"/>
<reference evidence="1 2" key="1">
    <citation type="submission" date="2016-11" db="EMBL/GenBank/DDBJ databases">
        <authorList>
            <person name="Jaros S."/>
            <person name="Januszkiewicz K."/>
            <person name="Wedrychowicz H."/>
        </authorList>
    </citation>
    <scope>NUCLEOTIDE SEQUENCE [LARGE SCALE GENOMIC DNA]</scope>
    <source>
        <strain evidence="1 2">DSM 24787</strain>
    </source>
</reference>
<dbReference type="EMBL" id="FSRA01000001">
    <property type="protein sequence ID" value="SIN85513.1"/>
    <property type="molecule type" value="Genomic_DNA"/>
</dbReference>
<gene>
    <name evidence="1" type="ORF">SAMN04488055_1775</name>
</gene>
<accession>A0A1N6ERF5</accession>
<organism evidence="1 2">
    <name type="scientific">Chitinophaga niabensis</name>
    <dbReference type="NCBI Taxonomy" id="536979"/>
    <lineage>
        <taxon>Bacteria</taxon>
        <taxon>Pseudomonadati</taxon>
        <taxon>Bacteroidota</taxon>
        <taxon>Chitinophagia</taxon>
        <taxon>Chitinophagales</taxon>
        <taxon>Chitinophagaceae</taxon>
        <taxon>Chitinophaga</taxon>
    </lineage>
</organism>
<sequence>MKDIHQLFSNSGKSFREMVSIECGYSEATFYRKLSFFKKSKLSNAERAVFLEMAEHLVDEITDCINKHRNR</sequence>
<dbReference type="OrthoDB" id="672834at2"/>
<dbReference type="STRING" id="536979.SAMN04488055_1775"/>
<evidence type="ECO:0000313" key="2">
    <source>
        <dbReference type="Proteomes" id="UP000185003"/>
    </source>
</evidence>
<proteinExistence type="predicted"/>
<protein>
    <submittedName>
        <fullName evidence="1">Uncharacterized protein</fullName>
    </submittedName>
</protein>
<dbReference type="Proteomes" id="UP000185003">
    <property type="component" value="Unassembled WGS sequence"/>
</dbReference>
<dbReference type="RefSeq" id="WP_074238895.1">
    <property type="nucleotide sequence ID" value="NZ_FSRA01000001.1"/>
</dbReference>
<name>A0A1N6ERF5_9BACT</name>
<evidence type="ECO:0000313" key="1">
    <source>
        <dbReference type="EMBL" id="SIN85513.1"/>
    </source>
</evidence>
<keyword evidence="2" id="KW-1185">Reference proteome</keyword>